<gene>
    <name evidence="3" type="ORF">CE139_22815</name>
</gene>
<dbReference type="PROSITE" id="PS51257">
    <property type="entry name" value="PROKAR_LIPOPROTEIN"/>
    <property type="match status" value="1"/>
</dbReference>
<accession>A0A2Z5AF19</accession>
<evidence type="ECO:0000259" key="2">
    <source>
        <dbReference type="Pfam" id="PF12870"/>
    </source>
</evidence>
<proteinExistence type="predicted"/>
<feature type="domain" description="DUF4878" evidence="2">
    <location>
        <begin position="21"/>
        <end position="132"/>
    </location>
</feature>
<dbReference type="RefSeq" id="WP_208692569.1">
    <property type="nucleotide sequence ID" value="NZ_CP022198.1"/>
</dbReference>
<feature type="chain" id="PRO_5016271702" description="DUF4878 domain-containing protein" evidence="1">
    <location>
        <begin position="19"/>
        <end position="134"/>
    </location>
</feature>
<keyword evidence="1" id="KW-0732">Signal</keyword>
<dbReference type="Proteomes" id="UP000250579">
    <property type="component" value="Chromosome"/>
</dbReference>
<evidence type="ECO:0000313" key="3">
    <source>
        <dbReference type="EMBL" id="AXA68516.1"/>
    </source>
</evidence>
<organism evidence="3 4">
    <name type="scientific">Pseudomonas oryzihabitans</name>
    <dbReference type="NCBI Taxonomy" id="47885"/>
    <lineage>
        <taxon>Bacteria</taxon>
        <taxon>Pseudomonadati</taxon>
        <taxon>Pseudomonadota</taxon>
        <taxon>Gammaproteobacteria</taxon>
        <taxon>Pseudomonadales</taxon>
        <taxon>Pseudomonadaceae</taxon>
        <taxon>Pseudomonas</taxon>
    </lineage>
</organism>
<dbReference type="Gene3D" id="3.10.450.50">
    <property type="match status" value="1"/>
</dbReference>
<feature type="signal peptide" evidence="1">
    <location>
        <begin position="1"/>
        <end position="18"/>
    </location>
</feature>
<dbReference type="AlphaFoldDB" id="A0A2Z5AF19"/>
<dbReference type="EMBL" id="CP022198">
    <property type="protein sequence ID" value="AXA68516.1"/>
    <property type="molecule type" value="Genomic_DNA"/>
</dbReference>
<dbReference type="InterPro" id="IPR024267">
    <property type="entry name" value="DUF4878"/>
</dbReference>
<sequence>MPSLKHLFLLLAAILMLAACSGSDTPEDVSHSFLEAVYKNEPDQAFKLIEIPKNAQPGMEDMVLGKLKGRLAENARKTASLGGLASIEVAKAEYNSDKTAATTSATVTFKNADAPKRQEQLRLVKGESGWKVRL</sequence>
<evidence type="ECO:0000313" key="4">
    <source>
        <dbReference type="Proteomes" id="UP000250579"/>
    </source>
</evidence>
<reference evidence="3 4" key="1">
    <citation type="submission" date="2017-06" db="EMBL/GenBank/DDBJ databases">
        <title>Evolution towards high GC content and high-temperature stress adaptation in endophytic Pseudomonas oryzihabitans impacted its plant-growth promoting traits.</title>
        <authorList>
            <person name="Nascimento F.X."/>
        </authorList>
    </citation>
    <scope>NUCLEOTIDE SEQUENCE [LARGE SCALE GENOMIC DNA]</scope>
    <source>
        <strain evidence="3 4">MS8</strain>
    </source>
</reference>
<dbReference type="Pfam" id="PF12870">
    <property type="entry name" value="DUF4878"/>
    <property type="match status" value="1"/>
</dbReference>
<evidence type="ECO:0000256" key="1">
    <source>
        <dbReference type="SAM" id="SignalP"/>
    </source>
</evidence>
<protein>
    <recommendedName>
        <fullName evidence="2">DUF4878 domain-containing protein</fullName>
    </recommendedName>
</protein>
<name>A0A2Z5AF19_9PSED</name>